<dbReference type="InterPro" id="IPR029068">
    <property type="entry name" value="Glyas_Bleomycin-R_OHBP_Dase"/>
</dbReference>
<evidence type="ECO:0000313" key="2">
    <source>
        <dbReference type="Proteomes" id="UP000746690"/>
    </source>
</evidence>
<evidence type="ECO:0000313" key="1">
    <source>
        <dbReference type="EMBL" id="NMH87978.1"/>
    </source>
</evidence>
<dbReference type="EMBL" id="JABBHF010000005">
    <property type="protein sequence ID" value="NMH87978.1"/>
    <property type="molecule type" value="Genomic_DNA"/>
</dbReference>
<dbReference type="Gene3D" id="3.10.180.10">
    <property type="entry name" value="2,3-Dihydroxybiphenyl 1,2-Dioxygenase, domain 1"/>
    <property type="match status" value="1"/>
</dbReference>
<keyword evidence="1" id="KW-0223">Dioxygenase</keyword>
<dbReference type="GO" id="GO:0051213">
    <property type="term" value="F:dioxygenase activity"/>
    <property type="evidence" value="ECO:0007669"/>
    <property type="project" value="UniProtKB-KW"/>
</dbReference>
<gene>
    <name evidence="1" type="ORF">HHX25_10700</name>
</gene>
<dbReference type="SUPFAM" id="SSF54593">
    <property type="entry name" value="Glyoxalase/Bleomycin resistance protein/Dihydroxybiphenyl dioxygenase"/>
    <property type="match status" value="1"/>
</dbReference>
<dbReference type="Proteomes" id="UP000746690">
    <property type="component" value="Unassembled WGS sequence"/>
</dbReference>
<dbReference type="RefSeq" id="WP_169672995.1">
    <property type="nucleotide sequence ID" value="NZ_JABBHF010000005.1"/>
</dbReference>
<reference evidence="1 2" key="1">
    <citation type="submission" date="2020-04" db="EMBL/GenBank/DDBJ databases">
        <title>A Flavivirga sp. nov.</title>
        <authorList>
            <person name="Sun X."/>
        </authorList>
    </citation>
    <scope>NUCLEOTIDE SEQUENCE [LARGE SCALE GENOMIC DNA]</scope>
    <source>
        <strain evidence="1 2">Y03</strain>
    </source>
</reference>
<sequence length="120" mass="14160">METELLEISPVMPSQNIDRDVEWYEKFVGFQLVHKDKMYAVLRRKNLFIHLQWHADTIDDPLLGGSVIKIFVKNIESIFKEFVKRGTVKPEKLQLNTDWKTNEFGFYDLNNNAIFIVEAI</sequence>
<keyword evidence="2" id="KW-1185">Reference proteome</keyword>
<accession>A0ABX1RZB9</accession>
<proteinExistence type="predicted"/>
<name>A0ABX1RZB9_9FLAO</name>
<protein>
    <submittedName>
        <fullName evidence="1">Glyoxalase/bleomycin resistance/extradiol dioxygenase family protein</fullName>
    </submittedName>
</protein>
<comment type="caution">
    <text evidence="1">The sequence shown here is derived from an EMBL/GenBank/DDBJ whole genome shotgun (WGS) entry which is preliminary data.</text>
</comment>
<organism evidence="1 2">
    <name type="scientific">Flavivirga algicola</name>
    <dbReference type="NCBI Taxonomy" id="2729136"/>
    <lineage>
        <taxon>Bacteria</taxon>
        <taxon>Pseudomonadati</taxon>
        <taxon>Bacteroidota</taxon>
        <taxon>Flavobacteriia</taxon>
        <taxon>Flavobacteriales</taxon>
        <taxon>Flavobacteriaceae</taxon>
        <taxon>Flavivirga</taxon>
    </lineage>
</organism>
<keyword evidence="1" id="KW-0560">Oxidoreductase</keyword>